<sequence length="85" mass="9486">MANEFKICDECRTTNVKTLLPLLKQVDPEAEIVMGCQSYCGIGHKKLFAIINGRHVTAVTEEELVDKVDKAVKRAARRKKVSPTT</sequence>
<dbReference type="EMBL" id="MCHY01000009">
    <property type="protein sequence ID" value="RKD22988.1"/>
    <property type="molecule type" value="Genomic_DNA"/>
</dbReference>
<comment type="caution">
    <text evidence="1">The sequence shown here is derived from an EMBL/GenBank/DDBJ whole genome shotgun (WGS) entry which is preliminary data.</text>
</comment>
<evidence type="ECO:0000313" key="1">
    <source>
        <dbReference type="EMBL" id="RKD22988.1"/>
    </source>
</evidence>
<proteinExistence type="predicted"/>
<organism evidence="1 2">
    <name type="scientific">Ammoniphilus oxalaticus</name>
    <dbReference type="NCBI Taxonomy" id="66863"/>
    <lineage>
        <taxon>Bacteria</taxon>
        <taxon>Bacillati</taxon>
        <taxon>Bacillota</taxon>
        <taxon>Bacilli</taxon>
        <taxon>Bacillales</taxon>
        <taxon>Paenibacillaceae</taxon>
        <taxon>Aneurinibacillus group</taxon>
        <taxon>Ammoniphilus</taxon>
    </lineage>
</organism>
<dbReference type="RefSeq" id="WP_120190478.1">
    <property type="nucleotide sequence ID" value="NZ_MCHY01000009.1"/>
</dbReference>
<evidence type="ECO:0000313" key="2">
    <source>
        <dbReference type="Proteomes" id="UP000284219"/>
    </source>
</evidence>
<accession>A0A419SGT6</accession>
<dbReference type="InterPro" id="IPR009910">
    <property type="entry name" value="DUF1450"/>
</dbReference>
<protein>
    <submittedName>
        <fullName evidence="1">DUF1450 domain-containing protein</fullName>
    </submittedName>
</protein>
<dbReference type="AlphaFoldDB" id="A0A419SGT6"/>
<gene>
    <name evidence="1" type="ORF">BEP19_12210</name>
</gene>
<dbReference type="Proteomes" id="UP000284219">
    <property type="component" value="Unassembled WGS sequence"/>
</dbReference>
<dbReference type="Pfam" id="PF07293">
    <property type="entry name" value="DUF1450"/>
    <property type="match status" value="1"/>
</dbReference>
<reference evidence="1 2" key="1">
    <citation type="submission" date="2016-08" db="EMBL/GenBank/DDBJ databases">
        <title>Novel Firmicute Genomes.</title>
        <authorList>
            <person name="Poppleton D.I."/>
            <person name="Gribaldo S."/>
        </authorList>
    </citation>
    <scope>NUCLEOTIDE SEQUENCE [LARGE SCALE GENOMIC DNA]</scope>
    <source>
        <strain evidence="1 2">RAOx-1</strain>
    </source>
</reference>
<name>A0A419SGT6_9BACL</name>
<keyword evidence="2" id="KW-1185">Reference proteome</keyword>
<dbReference type="OrthoDB" id="1645211at2"/>